<reference evidence="1" key="1">
    <citation type="submission" date="2015-11" db="EMBL/GenBank/DDBJ databases">
        <title>De novo transcriptome assembly of four potential Pierce s Disease insect vectors from Arizona vineyards.</title>
        <authorList>
            <person name="Tassone E.E."/>
        </authorList>
    </citation>
    <scope>NUCLEOTIDE SEQUENCE</scope>
</reference>
<evidence type="ECO:0000313" key="1">
    <source>
        <dbReference type="EMBL" id="JAT37303.1"/>
    </source>
</evidence>
<proteinExistence type="predicted"/>
<protein>
    <submittedName>
        <fullName evidence="1">Uncharacterized protein</fullName>
    </submittedName>
</protein>
<organism evidence="1">
    <name type="scientific">Graphocephala atropunctata</name>
    <dbReference type="NCBI Taxonomy" id="36148"/>
    <lineage>
        <taxon>Eukaryota</taxon>
        <taxon>Metazoa</taxon>
        <taxon>Ecdysozoa</taxon>
        <taxon>Arthropoda</taxon>
        <taxon>Hexapoda</taxon>
        <taxon>Insecta</taxon>
        <taxon>Pterygota</taxon>
        <taxon>Neoptera</taxon>
        <taxon>Paraneoptera</taxon>
        <taxon>Hemiptera</taxon>
        <taxon>Auchenorrhyncha</taxon>
        <taxon>Membracoidea</taxon>
        <taxon>Cicadellidae</taxon>
        <taxon>Cicadellinae</taxon>
        <taxon>Cicadellini</taxon>
        <taxon>Graphocephala</taxon>
    </lineage>
</organism>
<sequence length="122" mass="14301">NCHSMFTFSAIGSKHDFDSFVIIQTKAISVTPVLYGIRTVVKFYFEGLITTTSDRKGQVISKQIWMARSVLNYRRQVIDINDEKNWAQHRTLWNTMLNQLKTRHNTIQLHRLVSLSNKMQED</sequence>
<dbReference type="AlphaFoldDB" id="A0A1B6MN20"/>
<dbReference type="EMBL" id="GEBQ01002674">
    <property type="protein sequence ID" value="JAT37303.1"/>
    <property type="molecule type" value="Transcribed_RNA"/>
</dbReference>
<accession>A0A1B6MN20</accession>
<gene>
    <name evidence="1" type="ORF">g.49419</name>
</gene>
<feature type="non-terminal residue" evidence="1">
    <location>
        <position position="1"/>
    </location>
</feature>
<name>A0A1B6MN20_9HEMI</name>